<evidence type="ECO:0000259" key="9">
    <source>
        <dbReference type="Pfam" id="PF00275"/>
    </source>
</evidence>
<gene>
    <name evidence="10" type="ORF">KUV50_08990</name>
</gene>
<keyword evidence="6" id="KW-0057">Aromatic amino acid biosynthesis</keyword>
<dbReference type="PANTHER" id="PTHR21090">
    <property type="entry name" value="AROM/DEHYDROQUINATE SYNTHASE"/>
    <property type="match status" value="1"/>
</dbReference>
<comment type="pathway">
    <text evidence="1">Metabolic intermediate biosynthesis; chorismate biosynthesis; chorismate from D-erythrose 4-phosphate and phosphoenolpyruvate: step 6/7.</text>
</comment>
<dbReference type="Pfam" id="PF00275">
    <property type="entry name" value="EPSP_synthase"/>
    <property type="match status" value="2"/>
</dbReference>
<evidence type="ECO:0000256" key="4">
    <source>
        <dbReference type="ARBA" id="ARBA00022605"/>
    </source>
</evidence>
<dbReference type="Proteomes" id="UP000753961">
    <property type="component" value="Unassembled WGS sequence"/>
</dbReference>
<dbReference type="Gene3D" id="3.65.10.10">
    <property type="entry name" value="Enolpyruvate transferase domain"/>
    <property type="match status" value="3"/>
</dbReference>
<evidence type="ECO:0000313" key="10">
    <source>
        <dbReference type="EMBL" id="MBY5958264.1"/>
    </source>
</evidence>
<evidence type="ECO:0000256" key="3">
    <source>
        <dbReference type="ARBA" id="ARBA00012450"/>
    </source>
</evidence>
<evidence type="ECO:0000256" key="5">
    <source>
        <dbReference type="ARBA" id="ARBA00022679"/>
    </source>
</evidence>
<comment type="caution">
    <text evidence="10">The sequence shown here is derived from an EMBL/GenBank/DDBJ whole genome shotgun (WGS) entry which is preliminary data.</text>
</comment>
<protein>
    <recommendedName>
        <fullName evidence="3">3-phosphoshikimate 1-carboxyvinyltransferase</fullName>
        <ecNumber evidence="3">2.5.1.19</ecNumber>
    </recommendedName>
    <alternativeName>
        <fullName evidence="7">5-enolpyruvylshikimate-3-phosphate synthase</fullName>
    </alternativeName>
</protein>
<dbReference type="GO" id="GO:0009423">
    <property type="term" value="P:chorismate biosynthetic process"/>
    <property type="evidence" value="ECO:0007669"/>
    <property type="project" value="TreeGrafter"/>
</dbReference>
<evidence type="ECO:0000256" key="7">
    <source>
        <dbReference type="ARBA" id="ARBA00030046"/>
    </source>
</evidence>
<keyword evidence="11" id="KW-1185">Reference proteome</keyword>
<dbReference type="GO" id="GO:0009073">
    <property type="term" value="P:aromatic amino acid family biosynthetic process"/>
    <property type="evidence" value="ECO:0007669"/>
    <property type="project" value="UniProtKB-KW"/>
</dbReference>
<feature type="domain" description="Enolpyruvate transferase" evidence="9">
    <location>
        <begin position="13"/>
        <end position="61"/>
    </location>
</feature>
<organism evidence="10 11">
    <name type="scientific">Membranihabitans marinus</name>
    <dbReference type="NCBI Taxonomy" id="1227546"/>
    <lineage>
        <taxon>Bacteria</taxon>
        <taxon>Pseudomonadati</taxon>
        <taxon>Bacteroidota</taxon>
        <taxon>Saprospiria</taxon>
        <taxon>Saprospirales</taxon>
        <taxon>Saprospiraceae</taxon>
        <taxon>Membranihabitans</taxon>
    </lineage>
</organism>
<reference evidence="10" key="1">
    <citation type="submission" date="2021-06" db="EMBL/GenBank/DDBJ databases">
        <title>44 bacteria genomes isolated from Dapeng, Shenzhen.</title>
        <authorList>
            <person name="Zheng W."/>
            <person name="Yu S."/>
            <person name="Huang Y."/>
        </authorList>
    </citation>
    <scope>NUCLEOTIDE SEQUENCE</scope>
    <source>
        <strain evidence="10">DP5N28-2</strain>
    </source>
</reference>
<evidence type="ECO:0000256" key="1">
    <source>
        <dbReference type="ARBA" id="ARBA00004811"/>
    </source>
</evidence>
<dbReference type="InterPro" id="IPR006264">
    <property type="entry name" value="EPSP_synthase"/>
</dbReference>
<evidence type="ECO:0000313" key="11">
    <source>
        <dbReference type="Proteomes" id="UP000753961"/>
    </source>
</evidence>
<comment type="similarity">
    <text evidence="2">Belongs to the EPSP synthase family.</text>
</comment>
<dbReference type="PANTHER" id="PTHR21090:SF5">
    <property type="entry name" value="PENTAFUNCTIONAL AROM POLYPEPTIDE"/>
    <property type="match status" value="1"/>
</dbReference>
<evidence type="ECO:0000256" key="8">
    <source>
        <dbReference type="ARBA" id="ARBA00044633"/>
    </source>
</evidence>
<evidence type="ECO:0000256" key="2">
    <source>
        <dbReference type="ARBA" id="ARBA00009948"/>
    </source>
</evidence>
<dbReference type="InterPro" id="IPR036968">
    <property type="entry name" value="Enolpyruvate_Tfrase_sf"/>
</dbReference>
<keyword evidence="4" id="KW-0028">Amino-acid biosynthesis</keyword>
<dbReference type="GO" id="GO:0003866">
    <property type="term" value="F:3-phosphoshikimate 1-carboxyvinyltransferase activity"/>
    <property type="evidence" value="ECO:0007669"/>
    <property type="project" value="UniProtKB-EC"/>
</dbReference>
<dbReference type="InterPro" id="IPR013792">
    <property type="entry name" value="RNA3'P_cycl/enolpyr_Trfase_a/b"/>
</dbReference>
<dbReference type="AlphaFoldDB" id="A0A953HNB2"/>
<comment type="catalytic activity">
    <reaction evidence="8">
        <text>3-phosphoshikimate + phosphoenolpyruvate = 5-O-(1-carboxyvinyl)-3-phosphoshikimate + phosphate</text>
        <dbReference type="Rhea" id="RHEA:21256"/>
        <dbReference type="ChEBI" id="CHEBI:43474"/>
        <dbReference type="ChEBI" id="CHEBI:57701"/>
        <dbReference type="ChEBI" id="CHEBI:58702"/>
        <dbReference type="ChEBI" id="CHEBI:145989"/>
        <dbReference type="EC" id="2.5.1.19"/>
    </reaction>
    <physiologicalReaction direction="left-to-right" evidence="8">
        <dbReference type="Rhea" id="RHEA:21257"/>
    </physiologicalReaction>
</comment>
<keyword evidence="5" id="KW-0808">Transferase</keyword>
<dbReference type="RefSeq" id="WP_222579802.1">
    <property type="nucleotide sequence ID" value="NZ_JAHVHU010000008.1"/>
</dbReference>
<accession>A0A953HNB2</accession>
<proteinExistence type="inferred from homology"/>
<sequence>MSKQVINISLDRESLEGEIALDGSKSISNRALIIQALTEMPKPIHHLSTSNDTKALQHILNSSGDVFDAGAAGTTFRFLTAYLAASGKSCTLTGSERMKQRPIGELVEALRTLGANITYLGEPGYPPLRFEPATLTKNSVLPIASHISSQFISALLLIAPTLPGGLTLQLGGEMVSRSYIELTLQVMQAYGVRYEWKDNEITVPHQSYQGKEFTVESDWSAASYYYSIAALSDSCRLQLHGLNEKSFQGDAVLPELYESFGVHTTYTSAGITLTKTSPLVPASFEHNFILCPDIAQTIAVTCAGLGTDGLFSGLQTLSIKETDRIAALKTELAKLNVSFTKMPPKFSPLTGEEFYLVSGKAAFPETVTFPTYEDHRMAMAFAPLAVLHPVRIEEPDVVRKSYPDFWLDLERLGFSVEKG</sequence>
<evidence type="ECO:0000256" key="6">
    <source>
        <dbReference type="ARBA" id="ARBA00023141"/>
    </source>
</evidence>
<name>A0A953HNB2_9BACT</name>
<dbReference type="GO" id="GO:0008652">
    <property type="term" value="P:amino acid biosynthetic process"/>
    <property type="evidence" value="ECO:0007669"/>
    <property type="project" value="UniProtKB-KW"/>
</dbReference>
<dbReference type="SUPFAM" id="SSF55205">
    <property type="entry name" value="EPT/RTPC-like"/>
    <property type="match status" value="1"/>
</dbReference>
<dbReference type="InterPro" id="IPR001986">
    <property type="entry name" value="Enolpyruvate_Tfrase_dom"/>
</dbReference>
<dbReference type="EC" id="2.5.1.19" evidence="3"/>
<feature type="domain" description="Enolpyruvate transferase" evidence="9">
    <location>
        <begin position="62"/>
        <end position="407"/>
    </location>
</feature>
<dbReference type="EMBL" id="JAHVHU010000008">
    <property type="protein sequence ID" value="MBY5958264.1"/>
    <property type="molecule type" value="Genomic_DNA"/>
</dbReference>
<dbReference type="PIRSF" id="PIRSF000505">
    <property type="entry name" value="EPSPS"/>
    <property type="match status" value="1"/>
</dbReference>
<dbReference type="CDD" id="cd01556">
    <property type="entry name" value="EPSP_synthase"/>
    <property type="match status" value="1"/>
</dbReference>